<dbReference type="PROSITE" id="PS00638">
    <property type="entry name" value="PII_GLNB_CTER"/>
    <property type="match status" value="1"/>
</dbReference>
<keyword evidence="16" id="KW-1185">Reference proteome</keyword>
<dbReference type="InterPro" id="IPR002187">
    <property type="entry name" value="N-reg_PII"/>
</dbReference>
<gene>
    <name evidence="15" type="ORF">ACFQGH_08985</name>
</gene>
<feature type="transmembrane region" description="Helical" evidence="13">
    <location>
        <begin position="307"/>
        <end position="324"/>
    </location>
</feature>
<keyword evidence="5 13" id="KW-0812">Transmembrane</keyword>
<protein>
    <submittedName>
        <fullName evidence="15">Ammonium transporter</fullName>
    </submittedName>
</protein>
<evidence type="ECO:0000256" key="5">
    <source>
        <dbReference type="ARBA" id="ARBA00022692"/>
    </source>
</evidence>
<evidence type="ECO:0000256" key="6">
    <source>
        <dbReference type="ARBA" id="ARBA00022989"/>
    </source>
</evidence>
<feature type="transmembrane region" description="Helical" evidence="13">
    <location>
        <begin position="284"/>
        <end position="301"/>
    </location>
</feature>
<evidence type="ECO:0000259" key="14">
    <source>
        <dbReference type="Pfam" id="PF00909"/>
    </source>
</evidence>
<sequence length="609" mass="63127">MIDPVMLQVETADLEALATGMNLMWALTVTFLIFFMHAGFAMLEAGQVRSKNVANQLTKNMLTWAVGIGVFFVVGMGISNNVGSLLGGGESSPLTMFGEGSFDWAMWLFSAVFAMTAATIVSGAVAGRAKLRAYVTYTFVLAAVIYPVVAGMVWYAPGGEPILAAFGFADFAGGMVVHGVGGVAGLTAAWIIGARMDRYNEDGSVNIIPGHSLTFAVLGTLILCFGWFGFNVGTAATVVDPATLELADFDYVGSVAMVTALGMGLGAIGASVASLGMNGKVDTLYVANGMLAGLVGVTGPTDLITPMGAIAIGFIASAQLPLVFRFVEQTLKIDDVCAVFPVHGSAGMLGLILYPLWSIEGTAIGGGVIAGGILSIEAGAFVPQIVGVAVITVWTVVATGAVWGAFKAVGQARVTPEHERDGLDLAEHGVDTYPEFGKPDVAAATDGGHEVVRTDGGERSEGQRDTSEPRSDGSERSEGSRSSSELRSDGGEAIDGEIKMVSAIIRPDRLGEVKRELAAAGAPSLTVTNVSGRGSQPAKKGQWRGEEYTVDLHQKVKVECVVADAPLEDVIGAIREGANTGEPGDGKIFVTPVEDALQVRTGKRGPDAV</sequence>
<evidence type="ECO:0000256" key="10">
    <source>
        <dbReference type="PIRSR" id="PIRSR602187-50"/>
    </source>
</evidence>
<dbReference type="PRINTS" id="PR00340">
    <property type="entry name" value="PIIGLNB"/>
</dbReference>
<keyword evidence="8" id="KW-0924">Ammonia transport</keyword>
<feature type="transmembrane region" description="Helical" evidence="13">
    <location>
        <begin position="251"/>
        <end position="272"/>
    </location>
</feature>
<feature type="domain" description="Ammonium transporter AmtB-like" evidence="14">
    <location>
        <begin position="25"/>
        <end position="433"/>
    </location>
</feature>
<dbReference type="PANTHER" id="PTHR11730">
    <property type="entry name" value="AMMONIUM TRANSPORTER"/>
    <property type="match status" value="1"/>
</dbReference>
<organism evidence="15 16">
    <name type="scientific">Halalkalicoccus tibetensis</name>
    <dbReference type="NCBI Taxonomy" id="175632"/>
    <lineage>
        <taxon>Archaea</taxon>
        <taxon>Methanobacteriati</taxon>
        <taxon>Methanobacteriota</taxon>
        <taxon>Stenosarchaea group</taxon>
        <taxon>Halobacteria</taxon>
        <taxon>Halobacteriales</taxon>
        <taxon>Halococcaceae</taxon>
        <taxon>Halalkalicoccus</taxon>
    </lineage>
</organism>
<keyword evidence="7 13" id="KW-0472">Membrane</keyword>
<feature type="compositionally biased region" description="Basic and acidic residues" evidence="12">
    <location>
        <begin position="447"/>
        <end position="490"/>
    </location>
</feature>
<evidence type="ECO:0000256" key="3">
    <source>
        <dbReference type="ARBA" id="ARBA00022448"/>
    </source>
</evidence>
<comment type="similarity">
    <text evidence="11">Belongs to the P(II) protein family.</text>
</comment>
<dbReference type="AlphaFoldDB" id="A0ABD5V6C3"/>
<dbReference type="PROSITE" id="PS01219">
    <property type="entry name" value="AMMONIUM_TRANSP"/>
    <property type="match status" value="1"/>
</dbReference>
<dbReference type="PANTHER" id="PTHR11730:SF6">
    <property type="entry name" value="AMMONIUM TRANSPORTER"/>
    <property type="match status" value="1"/>
</dbReference>
<dbReference type="RefSeq" id="WP_390220784.1">
    <property type="nucleotide sequence ID" value="NZ_JBBMXV010000003.1"/>
</dbReference>
<feature type="transmembrane region" description="Helical" evidence="13">
    <location>
        <begin position="213"/>
        <end position="239"/>
    </location>
</feature>
<keyword evidence="3" id="KW-0813">Transport</keyword>
<dbReference type="GO" id="GO:0072488">
    <property type="term" value="P:ammonium transmembrane transport"/>
    <property type="evidence" value="ECO:0007669"/>
    <property type="project" value="UniProtKB-KW"/>
</dbReference>
<feature type="transmembrane region" description="Helical" evidence="13">
    <location>
        <begin position="23"/>
        <end position="43"/>
    </location>
</feature>
<evidence type="ECO:0000256" key="9">
    <source>
        <dbReference type="ARBA" id="ARBA00045370"/>
    </source>
</evidence>
<dbReference type="InterPro" id="IPR011322">
    <property type="entry name" value="N-reg_PII-like_a/b"/>
</dbReference>
<evidence type="ECO:0000256" key="12">
    <source>
        <dbReference type="SAM" id="MobiDB-lite"/>
    </source>
</evidence>
<dbReference type="Pfam" id="PF00909">
    <property type="entry name" value="Ammonium_transp"/>
    <property type="match status" value="1"/>
</dbReference>
<dbReference type="Gene3D" id="3.30.70.120">
    <property type="match status" value="1"/>
</dbReference>
<keyword evidence="6 13" id="KW-1133">Transmembrane helix</keyword>
<evidence type="ECO:0000256" key="1">
    <source>
        <dbReference type="ARBA" id="ARBA00004141"/>
    </source>
</evidence>
<dbReference type="EMBL" id="JBHSXQ010000003">
    <property type="protein sequence ID" value="MFC6905326.1"/>
    <property type="molecule type" value="Genomic_DNA"/>
</dbReference>
<evidence type="ECO:0000256" key="8">
    <source>
        <dbReference type="ARBA" id="ARBA00023177"/>
    </source>
</evidence>
<dbReference type="PROSITE" id="PS51343">
    <property type="entry name" value="PII_GLNB_DOM"/>
    <property type="match status" value="1"/>
</dbReference>
<dbReference type="InterPro" id="IPR018047">
    <property type="entry name" value="Ammonium_transpt_CS"/>
</dbReference>
<comment type="similarity">
    <text evidence="2">Belongs to the ammonia transporter channel (TC 1.A.11.2) family.</text>
</comment>
<comment type="caution">
    <text evidence="15">The sequence shown here is derived from an EMBL/GenBank/DDBJ whole genome shotgun (WGS) entry which is preliminary data.</text>
</comment>
<feature type="transmembrane region" description="Helical" evidence="13">
    <location>
        <begin position="388"/>
        <end position="406"/>
    </location>
</feature>
<dbReference type="Gene3D" id="1.10.3430.10">
    <property type="entry name" value="Ammonium transporter AmtB like domains"/>
    <property type="match status" value="1"/>
</dbReference>
<feature type="region of interest" description="Disordered" evidence="12">
    <location>
        <begin position="436"/>
        <end position="493"/>
    </location>
</feature>
<evidence type="ECO:0000313" key="16">
    <source>
        <dbReference type="Proteomes" id="UP001596312"/>
    </source>
</evidence>
<keyword evidence="4" id="KW-0963">Cytoplasm</keyword>
<feature type="transmembrane region" description="Helical" evidence="13">
    <location>
        <begin position="104"/>
        <end position="127"/>
    </location>
</feature>
<comment type="function">
    <text evidence="9">Involved in the uptake of ammonium/ammonia (NH(4)(+)/NH(3)). Transport is electrogenic.</text>
</comment>
<dbReference type="GO" id="GO:0016020">
    <property type="term" value="C:membrane"/>
    <property type="evidence" value="ECO:0007669"/>
    <property type="project" value="UniProtKB-SubCell"/>
</dbReference>
<dbReference type="InterPro" id="IPR015867">
    <property type="entry name" value="N-reg_PII/ATP_PRibTrfase_C"/>
</dbReference>
<dbReference type="InterPro" id="IPR024041">
    <property type="entry name" value="NH4_transpt_AmtB-like_dom"/>
</dbReference>
<evidence type="ECO:0000256" key="4">
    <source>
        <dbReference type="ARBA" id="ARBA00022490"/>
    </source>
</evidence>
<dbReference type="SMART" id="SM00938">
    <property type="entry name" value="P-II"/>
    <property type="match status" value="1"/>
</dbReference>
<dbReference type="SUPFAM" id="SSF54913">
    <property type="entry name" value="GlnB-like"/>
    <property type="match status" value="1"/>
</dbReference>
<proteinExistence type="inferred from homology"/>
<feature type="modified residue" description="O-UMP-tyrosine" evidence="10">
    <location>
        <position position="548"/>
    </location>
</feature>
<keyword evidence="10" id="KW-0597">Phosphoprotein</keyword>
<evidence type="ECO:0000256" key="2">
    <source>
        <dbReference type="ARBA" id="ARBA00005887"/>
    </source>
</evidence>
<dbReference type="SUPFAM" id="SSF111352">
    <property type="entry name" value="Ammonium transporter"/>
    <property type="match status" value="1"/>
</dbReference>
<feature type="transmembrane region" description="Helical" evidence="13">
    <location>
        <begin position="162"/>
        <end position="192"/>
    </location>
</feature>
<dbReference type="Proteomes" id="UP001596312">
    <property type="component" value="Unassembled WGS sequence"/>
</dbReference>
<feature type="transmembrane region" description="Helical" evidence="13">
    <location>
        <begin position="134"/>
        <end position="156"/>
    </location>
</feature>
<reference evidence="15 16" key="1">
    <citation type="journal article" date="2019" name="Int. J. Syst. Evol. Microbiol.">
        <title>The Global Catalogue of Microorganisms (GCM) 10K type strain sequencing project: providing services to taxonomists for standard genome sequencing and annotation.</title>
        <authorList>
            <consortium name="The Broad Institute Genomics Platform"/>
            <consortium name="The Broad Institute Genome Sequencing Center for Infectious Disease"/>
            <person name="Wu L."/>
            <person name="Ma J."/>
        </authorList>
    </citation>
    <scope>NUCLEOTIDE SEQUENCE [LARGE SCALE GENOMIC DNA]</scope>
    <source>
        <strain evidence="15 16">CGMCC 1.3240</strain>
    </source>
</reference>
<evidence type="ECO:0000256" key="7">
    <source>
        <dbReference type="ARBA" id="ARBA00023136"/>
    </source>
</evidence>
<accession>A0ABD5V6C3</accession>
<dbReference type="InterPro" id="IPR029020">
    <property type="entry name" value="Ammonium/urea_transptr"/>
</dbReference>
<comment type="subcellular location">
    <subcellularLocation>
        <location evidence="1">Membrane</location>
        <topology evidence="1">Multi-pass membrane protein</topology>
    </subcellularLocation>
</comment>
<evidence type="ECO:0000256" key="11">
    <source>
        <dbReference type="RuleBase" id="RU003936"/>
    </source>
</evidence>
<dbReference type="InterPro" id="IPR017918">
    <property type="entry name" value="N-reg_PII_CS"/>
</dbReference>
<feature type="transmembrane region" description="Helical" evidence="13">
    <location>
        <begin position="64"/>
        <end position="84"/>
    </location>
</feature>
<dbReference type="Pfam" id="PF00543">
    <property type="entry name" value="P-II"/>
    <property type="match status" value="1"/>
</dbReference>
<evidence type="ECO:0000313" key="15">
    <source>
        <dbReference type="EMBL" id="MFC6905326.1"/>
    </source>
</evidence>
<evidence type="ECO:0000256" key="13">
    <source>
        <dbReference type="SAM" id="Phobius"/>
    </source>
</evidence>
<name>A0ABD5V6C3_9EURY</name>